<dbReference type="GO" id="GO:0017057">
    <property type="term" value="F:6-phosphogluconolactonase activity"/>
    <property type="evidence" value="ECO:0007669"/>
    <property type="project" value="InterPro"/>
</dbReference>
<dbReference type="InterPro" id="IPR039104">
    <property type="entry name" value="6PGL"/>
</dbReference>
<dbReference type="InterPro" id="IPR006148">
    <property type="entry name" value="Glc/Gal-6P_isomerase"/>
</dbReference>
<dbReference type="EMBL" id="NDIQ01000021">
    <property type="protein sequence ID" value="PRT55096.1"/>
    <property type="molecule type" value="Genomic_DNA"/>
</dbReference>
<dbReference type="GO" id="GO:0006098">
    <property type="term" value="P:pentose-phosphate shunt"/>
    <property type="evidence" value="ECO:0007669"/>
    <property type="project" value="InterPro"/>
</dbReference>
<dbReference type="SUPFAM" id="SSF100950">
    <property type="entry name" value="NagB/RpiA/CoA transferase-like"/>
    <property type="match status" value="1"/>
</dbReference>
<reference evidence="4 5" key="1">
    <citation type="submission" date="2017-04" db="EMBL/GenBank/DDBJ databases">
        <title>Genome sequencing of [Candida] sorbophila.</title>
        <authorList>
            <person name="Ahn J.O."/>
        </authorList>
    </citation>
    <scope>NUCLEOTIDE SEQUENCE [LARGE SCALE GENOMIC DNA]</scope>
    <source>
        <strain evidence="4 5">DS02</strain>
    </source>
</reference>
<evidence type="ECO:0000259" key="3">
    <source>
        <dbReference type="Pfam" id="PF01182"/>
    </source>
</evidence>
<dbReference type="Gene3D" id="3.40.50.1360">
    <property type="match status" value="1"/>
</dbReference>
<dbReference type="CDD" id="cd01400">
    <property type="entry name" value="6PGL"/>
    <property type="match status" value="1"/>
</dbReference>
<dbReference type="RefSeq" id="XP_024665041.1">
    <property type="nucleotide sequence ID" value="XM_024809273.1"/>
</dbReference>
<evidence type="ECO:0000313" key="5">
    <source>
        <dbReference type="Proteomes" id="UP000238350"/>
    </source>
</evidence>
<organism evidence="4 5">
    <name type="scientific">Wickerhamiella sorbophila</name>
    <dbReference type="NCBI Taxonomy" id="45607"/>
    <lineage>
        <taxon>Eukaryota</taxon>
        <taxon>Fungi</taxon>
        <taxon>Dikarya</taxon>
        <taxon>Ascomycota</taxon>
        <taxon>Saccharomycotina</taxon>
        <taxon>Dipodascomycetes</taxon>
        <taxon>Dipodascales</taxon>
        <taxon>Trichomonascaceae</taxon>
        <taxon>Wickerhamiella</taxon>
    </lineage>
</organism>
<comment type="similarity">
    <text evidence="1 2">Belongs to the glucosamine/galactosamine-6-phosphate isomerase family. 6-phosphogluconolactonase subfamily.</text>
</comment>
<evidence type="ECO:0000313" key="4">
    <source>
        <dbReference type="EMBL" id="PRT55096.1"/>
    </source>
</evidence>
<name>A0A2T0FJE1_9ASCO</name>
<proteinExistence type="inferred from homology"/>
<dbReference type="AlphaFoldDB" id="A0A2T0FJE1"/>
<evidence type="ECO:0000256" key="1">
    <source>
        <dbReference type="ARBA" id="ARBA00010662"/>
    </source>
</evidence>
<dbReference type="Proteomes" id="UP000238350">
    <property type="component" value="Unassembled WGS sequence"/>
</dbReference>
<dbReference type="InterPro" id="IPR005900">
    <property type="entry name" value="6-phosphogluconolactonase_DevB"/>
</dbReference>
<gene>
    <name evidence="4" type="ORF">B9G98_02716</name>
</gene>
<keyword evidence="5" id="KW-1185">Reference proteome</keyword>
<protein>
    <recommendedName>
        <fullName evidence="2">6-phosphogluconolactonase-like protein</fullName>
    </recommendedName>
</protein>
<dbReference type="GO" id="GO:0005975">
    <property type="term" value="P:carbohydrate metabolic process"/>
    <property type="evidence" value="ECO:0007669"/>
    <property type="project" value="InterPro"/>
</dbReference>
<evidence type="ECO:0000256" key="2">
    <source>
        <dbReference type="RuleBase" id="RU365095"/>
    </source>
</evidence>
<dbReference type="InterPro" id="IPR037171">
    <property type="entry name" value="NagB/RpiA_transferase-like"/>
</dbReference>
<dbReference type="NCBIfam" id="TIGR01198">
    <property type="entry name" value="pgl"/>
    <property type="match status" value="1"/>
</dbReference>
<dbReference type="GeneID" id="36516464"/>
<comment type="caution">
    <text evidence="4">The sequence shown here is derived from an EMBL/GenBank/DDBJ whole genome shotgun (WGS) entry which is preliminary data.</text>
</comment>
<dbReference type="Pfam" id="PF01182">
    <property type="entry name" value="Glucosamine_iso"/>
    <property type="match status" value="1"/>
</dbReference>
<accession>A0A2T0FJE1</accession>
<dbReference type="STRING" id="45607.A0A2T0FJE1"/>
<sequence length="252" mass="27866">MVAHITVNSLDTLPNELALYVLHIQDRVLAKKDRFDVAISGGSLAKTMAEGLVGNPHARLSKWNIWLADERIVKNDHADSNFGVFEKEFLSKLPENERPVCFSLNDTDFDVASTPSAEFAKDYQARLIKELGPDPVIDLVYLGMGPDGHNCSLFPGHKLLEERELFVSSLDDSPKPPPRRITLTKRALANADHLVFVTIGSSKNEAIKGVFVKRDPALPSFQVNQLAKNEVVWFCDHDAVAGVNVPDINAKV</sequence>
<dbReference type="PANTHER" id="PTHR11054">
    <property type="entry name" value="6-PHOSPHOGLUCONOLACTONASE"/>
    <property type="match status" value="1"/>
</dbReference>
<feature type="domain" description="Glucosamine/galactosamine-6-phosphate isomerase" evidence="3">
    <location>
        <begin position="11"/>
        <end position="233"/>
    </location>
</feature>
<dbReference type="OrthoDB" id="432544at2759"/>
<dbReference type="PANTHER" id="PTHR11054:SF0">
    <property type="entry name" value="6-PHOSPHOGLUCONOLACTONASE"/>
    <property type="match status" value="1"/>
</dbReference>